<reference evidence="2 3" key="1">
    <citation type="submission" date="2014-01" db="EMBL/GenBank/DDBJ databases">
        <authorList>
            <person name="Durkin A.S."/>
            <person name="McCorrison J."/>
            <person name="Torralba M."/>
            <person name="Gillis M."/>
            <person name="Haft D.H."/>
            <person name="Methe B."/>
            <person name="Sutton G."/>
            <person name="Nelson K.E."/>
        </authorList>
    </citation>
    <scope>NUCLEOTIDE SEQUENCE [LARGE SCALE GENOMIC DNA]</scope>
    <source>
        <strain evidence="2 3">ATCC 51270</strain>
    </source>
</reference>
<proteinExistence type="predicted"/>
<evidence type="ECO:0000313" key="3">
    <source>
        <dbReference type="Proteomes" id="UP000023482"/>
    </source>
</evidence>
<dbReference type="PROSITE" id="PS51257">
    <property type="entry name" value="PROKAR_LIPOPROTEIN"/>
    <property type="match status" value="1"/>
</dbReference>
<organism evidence="2 3">
    <name type="scientific">Porphyromonas catoniae ATCC 51270</name>
    <dbReference type="NCBI Taxonomy" id="887901"/>
    <lineage>
        <taxon>Bacteria</taxon>
        <taxon>Pseudomonadati</taxon>
        <taxon>Bacteroidota</taxon>
        <taxon>Bacteroidia</taxon>
        <taxon>Bacteroidales</taxon>
        <taxon>Porphyromonadaceae</taxon>
        <taxon>Porphyromonas</taxon>
    </lineage>
</organism>
<keyword evidence="2" id="KW-0449">Lipoprotein</keyword>
<evidence type="ECO:0000313" key="2">
    <source>
        <dbReference type="EMBL" id="EWC91424.1"/>
    </source>
</evidence>
<dbReference type="EMBL" id="JDFF01000024">
    <property type="protein sequence ID" value="EWC91424.1"/>
    <property type="molecule type" value="Genomic_DNA"/>
</dbReference>
<feature type="signal peptide" evidence="1">
    <location>
        <begin position="1"/>
        <end position="26"/>
    </location>
</feature>
<dbReference type="OrthoDB" id="932488at2"/>
<feature type="chain" id="PRO_5004989348" evidence="1">
    <location>
        <begin position="27"/>
        <end position="321"/>
    </location>
</feature>
<dbReference type="Gene3D" id="2.40.128.720">
    <property type="match status" value="1"/>
</dbReference>
<comment type="caution">
    <text evidence="2">The sequence shown here is derived from an EMBL/GenBank/DDBJ whole genome shotgun (WGS) entry which is preliminary data.</text>
</comment>
<keyword evidence="3" id="KW-1185">Reference proteome</keyword>
<dbReference type="PATRIC" id="fig|887901.3.peg.1501"/>
<protein>
    <submittedName>
        <fullName evidence="2">Putative lipoprotein</fullName>
    </submittedName>
</protein>
<keyword evidence="1" id="KW-0732">Signal</keyword>
<name>Z4WVD2_9PORP</name>
<dbReference type="Proteomes" id="UP000023482">
    <property type="component" value="Unassembled WGS sequence"/>
</dbReference>
<dbReference type="RefSeq" id="WP_155807307.1">
    <property type="nucleotide sequence ID" value="NZ_JDFF01000024.1"/>
</dbReference>
<gene>
    <name evidence="2" type="ORF">HMPREF0636_0494</name>
</gene>
<sequence>MKKTNALVLGLSVLSLGMLSSCRSKSNEAPTPPTSEYLQVKQETNFDETGTIPEKQAIYTYDASGKTVKEQFLTYNTGFQRFEHSSYLTHSYNGSGLVTETLSYVNASGGSPIPPVYRIDRKFKYTYTGEQLTKEERYNFDIQTNQLVLQSEKIYTWENGKKKKSVEYVYENGRRREYANVIYRYENGFEIQDHHNGREDYPSFSHAYRYDANGRVVEERTKNFSPILDGNNQRTGLREVKNYVANKEYNSLGLVTFEKSIETQYNVSGQVESVTKQETTYIYSGHDNHGYPTKLEVKLKEGDNAAKTVSQSKFENTYARR</sequence>
<evidence type="ECO:0000256" key="1">
    <source>
        <dbReference type="SAM" id="SignalP"/>
    </source>
</evidence>
<dbReference type="AlphaFoldDB" id="Z4WVD2"/>
<accession>Z4WVD2</accession>